<gene>
    <name evidence="1" type="ORF">NQ317_017725</name>
</gene>
<reference evidence="1" key="1">
    <citation type="journal article" date="2023" name="Insect Mol. Biol.">
        <title>Genome sequencing provides insights into the evolution of gene families encoding plant cell wall-degrading enzymes in longhorned beetles.</title>
        <authorList>
            <person name="Shin N.R."/>
            <person name="Okamura Y."/>
            <person name="Kirsch R."/>
            <person name="Pauchet Y."/>
        </authorList>
    </citation>
    <scope>NUCLEOTIDE SEQUENCE</scope>
    <source>
        <strain evidence="1">MMC_N1</strain>
    </source>
</reference>
<name>A0ABQ9IXA1_9CUCU</name>
<organism evidence="1 2">
    <name type="scientific">Molorchus minor</name>
    <dbReference type="NCBI Taxonomy" id="1323400"/>
    <lineage>
        <taxon>Eukaryota</taxon>
        <taxon>Metazoa</taxon>
        <taxon>Ecdysozoa</taxon>
        <taxon>Arthropoda</taxon>
        <taxon>Hexapoda</taxon>
        <taxon>Insecta</taxon>
        <taxon>Pterygota</taxon>
        <taxon>Neoptera</taxon>
        <taxon>Endopterygota</taxon>
        <taxon>Coleoptera</taxon>
        <taxon>Polyphaga</taxon>
        <taxon>Cucujiformia</taxon>
        <taxon>Chrysomeloidea</taxon>
        <taxon>Cerambycidae</taxon>
        <taxon>Lamiinae</taxon>
        <taxon>Monochamini</taxon>
        <taxon>Molorchus</taxon>
    </lineage>
</organism>
<evidence type="ECO:0000313" key="2">
    <source>
        <dbReference type="Proteomes" id="UP001162164"/>
    </source>
</evidence>
<accession>A0ABQ9IXA1</accession>
<evidence type="ECO:0000313" key="1">
    <source>
        <dbReference type="EMBL" id="KAJ8968206.1"/>
    </source>
</evidence>
<protein>
    <submittedName>
        <fullName evidence="1">Uncharacterized protein</fullName>
    </submittedName>
</protein>
<dbReference type="Proteomes" id="UP001162164">
    <property type="component" value="Unassembled WGS sequence"/>
</dbReference>
<sequence>MIMCAVFCMACVGEGNYLCLKNNKCLPGDKMKQFLPEIEFNTHTASSLCALRDLLTNYFKFASTSASVEEIINEYCQQGRTNSGFVNFDDVVKFSHGEGAKMCREI</sequence>
<proteinExistence type="predicted"/>
<dbReference type="EMBL" id="JAPWTJ010002042">
    <property type="protein sequence ID" value="KAJ8968206.1"/>
    <property type="molecule type" value="Genomic_DNA"/>
</dbReference>
<keyword evidence="2" id="KW-1185">Reference proteome</keyword>
<comment type="caution">
    <text evidence="1">The sequence shown here is derived from an EMBL/GenBank/DDBJ whole genome shotgun (WGS) entry which is preliminary data.</text>
</comment>